<organism evidence="1 2">
    <name type="scientific">Trema orientale</name>
    <name type="common">Charcoal tree</name>
    <name type="synonym">Celtis orientalis</name>
    <dbReference type="NCBI Taxonomy" id="63057"/>
    <lineage>
        <taxon>Eukaryota</taxon>
        <taxon>Viridiplantae</taxon>
        <taxon>Streptophyta</taxon>
        <taxon>Embryophyta</taxon>
        <taxon>Tracheophyta</taxon>
        <taxon>Spermatophyta</taxon>
        <taxon>Magnoliopsida</taxon>
        <taxon>eudicotyledons</taxon>
        <taxon>Gunneridae</taxon>
        <taxon>Pentapetalae</taxon>
        <taxon>rosids</taxon>
        <taxon>fabids</taxon>
        <taxon>Rosales</taxon>
        <taxon>Cannabaceae</taxon>
        <taxon>Trema</taxon>
    </lineage>
</organism>
<accession>A0A2P5C4W0</accession>
<keyword evidence="2" id="KW-1185">Reference proteome</keyword>
<sequence length="66" mass="7708">MATRTWIDQELGRMKECFLHRCIINAWRGQWIRVMPVKIVLKEDSLLMEAIEREASASTKFTARAA</sequence>
<reference evidence="2" key="1">
    <citation type="submission" date="2016-06" db="EMBL/GenBank/DDBJ databases">
        <title>Parallel loss of symbiosis genes in relatives of nitrogen-fixing non-legume Parasponia.</title>
        <authorList>
            <person name="Van Velzen R."/>
            <person name="Holmer R."/>
            <person name="Bu F."/>
            <person name="Rutten L."/>
            <person name="Van Zeijl A."/>
            <person name="Liu W."/>
            <person name="Santuari L."/>
            <person name="Cao Q."/>
            <person name="Sharma T."/>
            <person name="Shen D."/>
            <person name="Roswanjaya Y."/>
            <person name="Wardhani T."/>
            <person name="Kalhor M.S."/>
            <person name="Jansen J."/>
            <person name="Van den Hoogen J."/>
            <person name="Gungor B."/>
            <person name="Hartog M."/>
            <person name="Hontelez J."/>
            <person name="Verver J."/>
            <person name="Yang W.-C."/>
            <person name="Schijlen E."/>
            <person name="Repin R."/>
            <person name="Schilthuizen M."/>
            <person name="Schranz E."/>
            <person name="Heidstra R."/>
            <person name="Miyata K."/>
            <person name="Fedorova E."/>
            <person name="Kohlen W."/>
            <person name="Bisseling T."/>
            <person name="Smit S."/>
            <person name="Geurts R."/>
        </authorList>
    </citation>
    <scope>NUCLEOTIDE SEQUENCE [LARGE SCALE GENOMIC DNA]</scope>
    <source>
        <strain evidence="2">cv. RG33-2</strain>
    </source>
</reference>
<name>A0A2P5C4W0_TREOI</name>
<comment type="caution">
    <text evidence="1">The sequence shown here is derived from an EMBL/GenBank/DDBJ whole genome shotgun (WGS) entry which is preliminary data.</text>
</comment>
<dbReference type="EMBL" id="JXTC01000412">
    <property type="protein sequence ID" value="PON56087.1"/>
    <property type="molecule type" value="Genomic_DNA"/>
</dbReference>
<dbReference type="AlphaFoldDB" id="A0A2P5C4W0"/>
<gene>
    <name evidence="1" type="ORF">TorRG33x02_297490</name>
</gene>
<protein>
    <submittedName>
        <fullName evidence="1">Uncharacterized protein</fullName>
    </submittedName>
</protein>
<proteinExistence type="predicted"/>
<dbReference type="InParanoid" id="A0A2P5C4W0"/>
<dbReference type="Proteomes" id="UP000237000">
    <property type="component" value="Unassembled WGS sequence"/>
</dbReference>
<evidence type="ECO:0000313" key="1">
    <source>
        <dbReference type="EMBL" id="PON56087.1"/>
    </source>
</evidence>
<evidence type="ECO:0000313" key="2">
    <source>
        <dbReference type="Proteomes" id="UP000237000"/>
    </source>
</evidence>